<feature type="region of interest" description="Disordered" evidence="2">
    <location>
        <begin position="305"/>
        <end position="329"/>
    </location>
</feature>
<name>A0A9P4SBV1_9PEZI</name>
<reference evidence="4" key="1">
    <citation type="journal article" date="2020" name="Stud. Mycol.">
        <title>101 Dothideomycetes genomes: a test case for predicting lifestyles and emergence of pathogens.</title>
        <authorList>
            <person name="Haridas S."/>
            <person name="Albert R."/>
            <person name="Binder M."/>
            <person name="Bloem J."/>
            <person name="Labutti K."/>
            <person name="Salamov A."/>
            <person name="Andreopoulos B."/>
            <person name="Baker S."/>
            <person name="Barry K."/>
            <person name="Bills G."/>
            <person name="Bluhm B."/>
            <person name="Cannon C."/>
            <person name="Castanera R."/>
            <person name="Culley D."/>
            <person name="Daum C."/>
            <person name="Ezra D."/>
            <person name="Gonzalez J."/>
            <person name="Henrissat B."/>
            <person name="Kuo A."/>
            <person name="Liang C."/>
            <person name="Lipzen A."/>
            <person name="Lutzoni F."/>
            <person name="Magnuson J."/>
            <person name="Mondo S."/>
            <person name="Nolan M."/>
            <person name="Ohm R."/>
            <person name="Pangilinan J."/>
            <person name="Park H.-J."/>
            <person name="Ramirez L."/>
            <person name="Alfaro M."/>
            <person name="Sun H."/>
            <person name="Tritt A."/>
            <person name="Yoshinaga Y."/>
            <person name="Zwiers L.-H."/>
            <person name="Turgeon B."/>
            <person name="Goodwin S."/>
            <person name="Spatafora J."/>
            <person name="Crous P."/>
            <person name="Grigoriev I."/>
        </authorList>
    </citation>
    <scope>NUCLEOTIDE SEQUENCE</scope>
    <source>
        <strain evidence="4">CBS 101060</strain>
    </source>
</reference>
<accession>A0A9P4SBV1</accession>
<dbReference type="PROSITE" id="PS00463">
    <property type="entry name" value="ZN2_CY6_FUNGAL_1"/>
    <property type="match status" value="1"/>
</dbReference>
<feature type="region of interest" description="Disordered" evidence="2">
    <location>
        <begin position="130"/>
        <end position="165"/>
    </location>
</feature>
<dbReference type="EMBL" id="MU006094">
    <property type="protein sequence ID" value="KAF2839755.1"/>
    <property type="molecule type" value="Genomic_DNA"/>
</dbReference>
<evidence type="ECO:0000313" key="4">
    <source>
        <dbReference type="EMBL" id="KAF2839755.1"/>
    </source>
</evidence>
<dbReference type="SUPFAM" id="SSF57701">
    <property type="entry name" value="Zn2/Cys6 DNA-binding domain"/>
    <property type="match status" value="1"/>
</dbReference>
<dbReference type="SMART" id="SM00066">
    <property type="entry name" value="GAL4"/>
    <property type="match status" value="1"/>
</dbReference>
<dbReference type="GO" id="GO:0000981">
    <property type="term" value="F:DNA-binding transcription factor activity, RNA polymerase II-specific"/>
    <property type="evidence" value="ECO:0007669"/>
    <property type="project" value="InterPro"/>
</dbReference>
<dbReference type="GO" id="GO:0008270">
    <property type="term" value="F:zinc ion binding"/>
    <property type="evidence" value="ECO:0007669"/>
    <property type="project" value="InterPro"/>
</dbReference>
<dbReference type="Proteomes" id="UP000799429">
    <property type="component" value="Unassembled WGS sequence"/>
</dbReference>
<dbReference type="InterPro" id="IPR036864">
    <property type="entry name" value="Zn2-C6_fun-type_DNA-bd_sf"/>
</dbReference>
<feature type="region of interest" description="Disordered" evidence="2">
    <location>
        <begin position="1"/>
        <end position="78"/>
    </location>
</feature>
<organism evidence="4 5">
    <name type="scientific">Patellaria atrata CBS 101060</name>
    <dbReference type="NCBI Taxonomy" id="1346257"/>
    <lineage>
        <taxon>Eukaryota</taxon>
        <taxon>Fungi</taxon>
        <taxon>Dikarya</taxon>
        <taxon>Ascomycota</taxon>
        <taxon>Pezizomycotina</taxon>
        <taxon>Dothideomycetes</taxon>
        <taxon>Dothideomycetes incertae sedis</taxon>
        <taxon>Patellariales</taxon>
        <taxon>Patellariaceae</taxon>
        <taxon>Patellaria</taxon>
    </lineage>
</organism>
<evidence type="ECO:0000256" key="1">
    <source>
        <dbReference type="ARBA" id="ARBA00023242"/>
    </source>
</evidence>
<evidence type="ECO:0000256" key="2">
    <source>
        <dbReference type="SAM" id="MobiDB-lite"/>
    </source>
</evidence>
<feature type="domain" description="Zn(2)-C6 fungal-type" evidence="3">
    <location>
        <begin position="87"/>
        <end position="121"/>
    </location>
</feature>
<comment type="caution">
    <text evidence="4">The sequence shown here is derived from an EMBL/GenBank/DDBJ whole genome shotgun (WGS) entry which is preliminary data.</text>
</comment>
<evidence type="ECO:0000259" key="3">
    <source>
        <dbReference type="PROSITE" id="PS50048"/>
    </source>
</evidence>
<feature type="compositionally biased region" description="Low complexity" evidence="2">
    <location>
        <begin position="319"/>
        <end position="329"/>
    </location>
</feature>
<dbReference type="AlphaFoldDB" id="A0A9P4SBV1"/>
<keyword evidence="1" id="KW-0539">Nucleus</keyword>
<keyword evidence="5" id="KW-1185">Reference proteome</keyword>
<feature type="region of interest" description="Disordered" evidence="2">
    <location>
        <begin position="213"/>
        <end position="234"/>
    </location>
</feature>
<proteinExistence type="predicted"/>
<dbReference type="Pfam" id="PF00172">
    <property type="entry name" value="Zn_clus"/>
    <property type="match status" value="1"/>
</dbReference>
<sequence>MKDLEVDSPPLENEASEQHHRNPLDQATTNASSTKKQKSNKGKAPADLRRSLSTPHMRGFPASETDLSSPTTEKRRNKLGYHRTSVACGHCRRRKIRCLLAPNDPQGRCSNCIRLKKECNFYPVEQQHPSVLRPQVTPKREVLSSAQPNSTPTSPRPSSTIGYDRIDDFSSYSQLKEVDSHGLSLPSSEETSLHHSIYPFPAPLDHQSWAQAQLNHPTSAPRESPENMSPTGYWSPNQPVTSHSFSNMSKQAVIQPASALNANQIFSFAHPGEAHGWMPPTRSMSYGQVEGLSHSYPMHHPNPELVRSRPSPFPHTPALDTSSSSVTTLASLGQPSGALSAPAGASVISPYDYQSGWVPYGGQSQSSHIPTQSPMSFGSQWYPDPSQQLEKVDEEQLSSVPYHYYQDPHPHG</sequence>
<evidence type="ECO:0000313" key="5">
    <source>
        <dbReference type="Proteomes" id="UP000799429"/>
    </source>
</evidence>
<gene>
    <name evidence="4" type="ORF">M501DRAFT_932757</name>
</gene>
<feature type="compositionally biased region" description="Polar residues" evidence="2">
    <location>
        <begin position="25"/>
        <end position="34"/>
    </location>
</feature>
<dbReference type="InterPro" id="IPR001138">
    <property type="entry name" value="Zn2Cys6_DnaBD"/>
</dbReference>
<dbReference type="CDD" id="cd00067">
    <property type="entry name" value="GAL4"/>
    <property type="match status" value="1"/>
</dbReference>
<feature type="compositionally biased region" description="Polar residues" evidence="2">
    <location>
        <begin position="362"/>
        <end position="389"/>
    </location>
</feature>
<dbReference type="PROSITE" id="PS50048">
    <property type="entry name" value="ZN2_CY6_FUNGAL_2"/>
    <property type="match status" value="1"/>
</dbReference>
<dbReference type="OrthoDB" id="4150019at2759"/>
<protein>
    <recommendedName>
        <fullName evidence="3">Zn(2)-C6 fungal-type domain-containing protein</fullName>
    </recommendedName>
</protein>
<dbReference type="Gene3D" id="4.10.240.10">
    <property type="entry name" value="Zn(2)-C6 fungal-type DNA-binding domain"/>
    <property type="match status" value="1"/>
</dbReference>
<feature type="region of interest" description="Disordered" evidence="2">
    <location>
        <begin position="362"/>
        <end position="412"/>
    </location>
</feature>
<feature type="compositionally biased region" description="Low complexity" evidence="2">
    <location>
        <begin position="148"/>
        <end position="160"/>
    </location>
</feature>